<evidence type="ECO:0000313" key="2">
    <source>
        <dbReference type="Proteomes" id="UP000789920"/>
    </source>
</evidence>
<evidence type="ECO:0000313" key="1">
    <source>
        <dbReference type="EMBL" id="CAG8718589.1"/>
    </source>
</evidence>
<dbReference type="EMBL" id="CAJVQC010022569">
    <property type="protein sequence ID" value="CAG8718589.1"/>
    <property type="molecule type" value="Genomic_DNA"/>
</dbReference>
<comment type="caution">
    <text evidence="1">The sequence shown here is derived from an EMBL/GenBank/DDBJ whole genome shotgun (WGS) entry which is preliminary data.</text>
</comment>
<name>A0ACA9PT89_9GLOM</name>
<dbReference type="Proteomes" id="UP000789920">
    <property type="component" value="Unassembled WGS sequence"/>
</dbReference>
<proteinExistence type="predicted"/>
<gene>
    <name evidence="1" type="ORF">RPERSI_LOCUS11100</name>
</gene>
<protein>
    <submittedName>
        <fullName evidence="1">11365_t:CDS:1</fullName>
    </submittedName>
</protein>
<keyword evidence="2" id="KW-1185">Reference proteome</keyword>
<feature type="non-terminal residue" evidence="1">
    <location>
        <position position="70"/>
    </location>
</feature>
<organism evidence="1 2">
    <name type="scientific">Racocetra persica</name>
    <dbReference type="NCBI Taxonomy" id="160502"/>
    <lineage>
        <taxon>Eukaryota</taxon>
        <taxon>Fungi</taxon>
        <taxon>Fungi incertae sedis</taxon>
        <taxon>Mucoromycota</taxon>
        <taxon>Glomeromycotina</taxon>
        <taxon>Glomeromycetes</taxon>
        <taxon>Diversisporales</taxon>
        <taxon>Gigasporaceae</taxon>
        <taxon>Racocetra</taxon>
    </lineage>
</organism>
<accession>A0ACA9PT89</accession>
<sequence>MISEQKYPGYEEITSYLTRHKKSFWGFLLCHRDTIVNITSPISRRQDPEGDWVRNFLLEARKLGKDLEEM</sequence>
<reference evidence="1" key="1">
    <citation type="submission" date="2021-06" db="EMBL/GenBank/DDBJ databases">
        <authorList>
            <person name="Kallberg Y."/>
            <person name="Tangrot J."/>
            <person name="Rosling A."/>
        </authorList>
    </citation>
    <scope>NUCLEOTIDE SEQUENCE</scope>
    <source>
        <strain evidence="1">MA461A</strain>
    </source>
</reference>